<dbReference type="CDD" id="cd00130">
    <property type="entry name" value="PAS"/>
    <property type="match status" value="1"/>
</dbReference>
<name>A0A3E4PUX6_9FIRM</name>
<keyword evidence="5" id="KW-0808">Transferase</keyword>
<organism evidence="11 12">
    <name type="scientific">Dorea formicigenerans</name>
    <dbReference type="NCBI Taxonomy" id="39486"/>
    <lineage>
        <taxon>Bacteria</taxon>
        <taxon>Bacillati</taxon>
        <taxon>Bacillota</taxon>
        <taxon>Clostridia</taxon>
        <taxon>Lachnospirales</taxon>
        <taxon>Lachnospiraceae</taxon>
        <taxon>Dorea</taxon>
    </lineage>
</organism>
<dbReference type="InterPro" id="IPR001789">
    <property type="entry name" value="Sig_transdc_resp-reg_receiver"/>
</dbReference>
<accession>A0A3E4PUX6</accession>
<dbReference type="SMART" id="SM00448">
    <property type="entry name" value="REC"/>
    <property type="match status" value="1"/>
</dbReference>
<comment type="catalytic activity">
    <reaction evidence="1">
        <text>ATP + protein L-histidine = ADP + protein N-phospho-L-histidine.</text>
        <dbReference type="EC" id="2.7.13.3"/>
    </reaction>
</comment>
<dbReference type="Pfam" id="PF02518">
    <property type="entry name" value="HATPase_c"/>
    <property type="match status" value="1"/>
</dbReference>
<keyword evidence="4 8" id="KW-0597">Phosphoprotein</keyword>
<proteinExistence type="predicted"/>
<dbReference type="InterPro" id="IPR005467">
    <property type="entry name" value="His_kinase_dom"/>
</dbReference>
<dbReference type="PROSITE" id="PS50110">
    <property type="entry name" value="RESPONSE_REGULATORY"/>
    <property type="match status" value="1"/>
</dbReference>
<dbReference type="AlphaFoldDB" id="A0A3E4PUX6"/>
<evidence type="ECO:0000313" key="12">
    <source>
        <dbReference type="Proteomes" id="UP000261324"/>
    </source>
</evidence>
<evidence type="ECO:0000256" key="8">
    <source>
        <dbReference type="PROSITE-ProRule" id="PRU00169"/>
    </source>
</evidence>
<dbReference type="InterPro" id="IPR000014">
    <property type="entry name" value="PAS"/>
</dbReference>
<dbReference type="CDD" id="cd16922">
    <property type="entry name" value="HATPase_EvgS-ArcB-TorS-like"/>
    <property type="match status" value="1"/>
</dbReference>
<feature type="modified residue" description="4-aspartylphosphate" evidence="8">
    <location>
        <position position="788"/>
    </location>
</feature>
<dbReference type="Pfam" id="PF00512">
    <property type="entry name" value="HisKA"/>
    <property type="match status" value="1"/>
</dbReference>
<sequence length="859" mass="98486">MKRGGLMSLTENHTIAELLYENGKLSAELEAERFMIEQITSLSSTELIDDGINTVLREVGEYTCADRAYVFEINEDYTTTNTYEWCKEGVTPQIDNLKGIPFESMPNWIHLFLQGENILMEELEDIKAEMPQEYGLLKFQNVQTLIAFPISIHGKLMGFVGVDNPDMKKSRLIRRLLSLLGYHIGVVVDAYKKECTKLEMASIKSRQKYRRNIEEIFCGAQIGIWSIIRQEGKEPVMEADANMRELLGLTKGTTSEECYRIWRDNIPSEYTEKVDNCVKETLEKGYADVIYPWHHPTRGKIWIRCGGVRPKDYERIGVCIRGYHQDITKNIEREMRFRSLKAATSEIYYAIYNINLNTDYMEQISEPNKMYKIANDRGIASEKLMEFCTFQIHEDYQEEMRKFFDLSTLGERLKEKNFVSREYPNKQGTWRCALFIAQEKVPTESVTEVLYVTQIIDDYKQKELAYQQELVKALKEARIANDAKAEFLRKMSHDIRTPINGIMGMLDIEEKNWDAPERLKECHEKMKVTAGNLLQLVNDVLDMNRLETSGLEVEHKPFDIREVLRGCWTDLESQAEKMGLELEKIGVSEIECPHVVGSPMHFRQIFANILSNAVKYNKIHGKITLRVDMVSRTEDDVVYRFSVSDTGIGMSEEFQKHIFETFTQEDTGARTVYRGTGLGMAISKKLVDTLGGTIKIKSKKDVGSTFILVLPFAIDRGFENVSVQSEAEMPNVEGMHVLLVEDNELNLEIARYLLEESGVQVTAAKNGQEALDIFEQSGEQEIDLILMDIMMPVMDGLEATRRIRTCTHPRGATVPIIAISANAFADDIQKAKNAGMNEHLAKPFEMEKVLRAISRYHKV</sequence>
<comment type="function">
    <text evidence="7">May play the central regulatory role in sporulation. It may be an element of the effector pathway responsible for the activation of sporulation genes in response to nutritional stress. Spo0A may act in concert with spo0H (a sigma factor) to control the expression of some genes that are critical to the sporulation process.</text>
</comment>
<dbReference type="PRINTS" id="PR00344">
    <property type="entry name" value="BCTRLSENSOR"/>
</dbReference>
<feature type="domain" description="Histidine kinase" evidence="9">
    <location>
        <begin position="490"/>
        <end position="714"/>
    </location>
</feature>
<dbReference type="EC" id="2.7.13.3" evidence="2"/>
<dbReference type="SUPFAM" id="SSF47384">
    <property type="entry name" value="Homodimeric domain of signal transducing histidine kinase"/>
    <property type="match status" value="1"/>
</dbReference>
<evidence type="ECO:0000259" key="9">
    <source>
        <dbReference type="PROSITE" id="PS50109"/>
    </source>
</evidence>
<evidence type="ECO:0000256" key="4">
    <source>
        <dbReference type="ARBA" id="ARBA00022553"/>
    </source>
</evidence>
<dbReference type="Gene3D" id="3.40.50.2300">
    <property type="match status" value="1"/>
</dbReference>
<dbReference type="InterPro" id="IPR003594">
    <property type="entry name" value="HATPase_dom"/>
</dbReference>
<dbReference type="Pfam" id="PF00072">
    <property type="entry name" value="Response_reg"/>
    <property type="match status" value="1"/>
</dbReference>
<reference evidence="11 12" key="1">
    <citation type="submission" date="2018-08" db="EMBL/GenBank/DDBJ databases">
        <title>A genome reference for cultivated species of the human gut microbiota.</title>
        <authorList>
            <person name="Zou Y."/>
            <person name="Xue W."/>
            <person name="Luo G."/>
        </authorList>
    </citation>
    <scope>NUCLEOTIDE SEQUENCE [LARGE SCALE GENOMIC DNA]</scope>
    <source>
        <strain evidence="11 12">TF09-3</strain>
    </source>
</reference>
<protein>
    <recommendedName>
        <fullName evidence="3">Stage 0 sporulation protein A homolog</fullName>
        <ecNumber evidence="2">2.7.13.3</ecNumber>
    </recommendedName>
</protein>
<dbReference type="PANTHER" id="PTHR45339:SF1">
    <property type="entry name" value="HYBRID SIGNAL TRANSDUCTION HISTIDINE KINASE J"/>
    <property type="match status" value="1"/>
</dbReference>
<comment type="caution">
    <text evidence="11">The sequence shown here is derived from an EMBL/GenBank/DDBJ whole genome shotgun (WGS) entry which is preliminary data.</text>
</comment>
<dbReference type="InterPro" id="IPR011006">
    <property type="entry name" value="CheY-like_superfamily"/>
</dbReference>
<feature type="domain" description="Response regulatory" evidence="10">
    <location>
        <begin position="736"/>
        <end position="857"/>
    </location>
</feature>
<evidence type="ECO:0000256" key="2">
    <source>
        <dbReference type="ARBA" id="ARBA00012438"/>
    </source>
</evidence>
<dbReference type="InterPro" id="IPR004358">
    <property type="entry name" value="Sig_transdc_His_kin-like_C"/>
</dbReference>
<dbReference type="Gene3D" id="1.10.287.130">
    <property type="match status" value="1"/>
</dbReference>
<evidence type="ECO:0000259" key="10">
    <source>
        <dbReference type="PROSITE" id="PS50110"/>
    </source>
</evidence>
<dbReference type="Proteomes" id="UP000261324">
    <property type="component" value="Unassembled WGS sequence"/>
</dbReference>
<dbReference type="InterPro" id="IPR003661">
    <property type="entry name" value="HisK_dim/P_dom"/>
</dbReference>
<dbReference type="PANTHER" id="PTHR45339">
    <property type="entry name" value="HYBRID SIGNAL TRANSDUCTION HISTIDINE KINASE J"/>
    <property type="match status" value="1"/>
</dbReference>
<dbReference type="SMART" id="SM00387">
    <property type="entry name" value="HATPase_c"/>
    <property type="match status" value="1"/>
</dbReference>
<dbReference type="Gene3D" id="3.30.450.20">
    <property type="entry name" value="PAS domain"/>
    <property type="match status" value="1"/>
</dbReference>
<dbReference type="CDD" id="cd00082">
    <property type="entry name" value="HisKA"/>
    <property type="match status" value="1"/>
</dbReference>
<dbReference type="PROSITE" id="PS50109">
    <property type="entry name" value="HIS_KIN"/>
    <property type="match status" value="1"/>
</dbReference>
<evidence type="ECO:0000256" key="5">
    <source>
        <dbReference type="ARBA" id="ARBA00022777"/>
    </source>
</evidence>
<dbReference type="SMART" id="SM00388">
    <property type="entry name" value="HisKA"/>
    <property type="match status" value="1"/>
</dbReference>
<keyword evidence="6" id="KW-0902">Two-component regulatory system</keyword>
<dbReference type="EMBL" id="QSRA01000008">
    <property type="protein sequence ID" value="RGK83874.1"/>
    <property type="molecule type" value="Genomic_DNA"/>
</dbReference>
<keyword evidence="5" id="KW-0418">Kinase</keyword>
<dbReference type="InterPro" id="IPR036890">
    <property type="entry name" value="HATPase_C_sf"/>
</dbReference>
<dbReference type="Gene3D" id="3.30.565.10">
    <property type="entry name" value="Histidine kinase-like ATPase, C-terminal domain"/>
    <property type="match status" value="1"/>
</dbReference>
<evidence type="ECO:0000256" key="6">
    <source>
        <dbReference type="ARBA" id="ARBA00023012"/>
    </source>
</evidence>
<dbReference type="InterPro" id="IPR029016">
    <property type="entry name" value="GAF-like_dom_sf"/>
</dbReference>
<dbReference type="CDD" id="cd17546">
    <property type="entry name" value="REC_hyHK_CKI1_RcsC-like"/>
    <property type="match status" value="1"/>
</dbReference>
<evidence type="ECO:0000256" key="1">
    <source>
        <dbReference type="ARBA" id="ARBA00000085"/>
    </source>
</evidence>
<dbReference type="GO" id="GO:0000155">
    <property type="term" value="F:phosphorelay sensor kinase activity"/>
    <property type="evidence" value="ECO:0007669"/>
    <property type="project" value="InterPro"/>
</dbReference>
<dbReference type="SUPFAM" id="SSF52172">
    <property type="entry name" value="CheY-like"/>
    <property type="match status" value="1"/>
</dbReference>
<dbReference type="SUPFAM" id="SSF55874">
    <property type="entry name" value="ATPase domain of HSP90 chaperone/DNA topoisomerase II/histidine kinase"/>
    <property type="match status" value="1"/>
</dbReference>
<evidence type="ECO:0000256" key="7">
    <source>
        <dbReference type="ARBA" id="ARBA00024867"/>
    </source>
</evidence>
<gene>
    <name evidence="11" type="ORF">DXC93_07730</name>
</gene>
<evidence type="ECO:0000256" key="3">
    <source>
        <dbReference type="ARBA" id="ARBA00018672"/>
    </source>
</evidence>
<dbReference type="SUPFAM" id="SSF55781">
    <property type="entry name" value="GAF domain-like"/>
    <property type="match status" value="1"/>
</dbReference>
<evidence type="ECO:0000313" key="11">
    <source>
        <dbReference type="EMBL" id="RGK83874.1"/>
    </source>
</evidence>
<dbReference type="InterPro" id="IPR036097">
    <property type="entry name" value="HisK_dim/P_sf"/>
</dbReference>
<dbReference type="Gene3D" id="3.30.450.40">
    <property type="match status" value="1"/>
</dbReference>